<accession>A0A8S5L867</accession>
<organism evidence="1">
    <name type="scientific">Siphoviridae sp. ctzpQ31</name>
    <dbReference type="NCBI Taxonomy" id="2823613"/>
    <lineage>
        <taxon>Viruses</taxon>
        <taxon>Duplodnaviria</taxon>
        <taxon>Heunggongvirae</taxon>
        <taxon>Uroviricota</taxon>
        <taxon>Caudoviricetes</taxon>
    </lineage>
</organism>
<proteinExistence type="predicted"/>
<sequence length="29" mass="3533">MEYAEQHFRVYKARPSEKVSRVQPLLRDV</sequence>
<name>A0A8S5L867_9CAUD</name>
<reference evidence="1" key="1">
    <citation type="journal article" date="2021" name="Proc. Natl. Acad. Sci. U.S.A.">
        <title>A Catalog of Tens of Thousands of Viruses from Human Metagenomes Reveals Hidden Associations with Chronic Diseases.</title>
        <authorList>
            <person name="Tisza M.J."/>
            <person name="Buck C.B."/>
        </authorList>
    </citation>
    <scope>NUCLEOTIDE SEQUENCE</scope>
    <source>
        <strain evidence="1">CtzpQ31</strain>
    </source>
</reference>
<evidence type="ECO:0000313" key="1">
    <source>
        <dbReference type="EMBL" id="DAD66115.1"/>
    </source>
</evidence>
<dbReference type="EMBL" id="BK014654">
    <property type="protein sequence ID" value="DAD66115.1"/>
    <property type="molecule type" value="Genomic_DNA"/>
</dbReference>
<protein>
    <submittedName>
        <fullName evidence="1">Uncharacterized protein</fullName>
    </submittedName>
</protein>